<keyword evidence="2" id="KW-1185">Reference proteome</keyword>
<reference evidence="1" key="1">
    <citation type="submission" date="2016-01" db="EMBL/GenBank/DDBJ databases">
        <authorList>
            <person name="Peeters C."/>
        </authorList>
    </citation>
    <scope>NUCLEOTIDE SEQUENCE</scope>
    <source>
        <strain evidence="1">LMG 29321</strain>
    </source>
</reference>
<dbReference type="Proteomes" id="UP000071859">
    <property type="component" value="Unassembled WGS sequence"/>
</dbReference>
<dbReference type="RefSeq" id="WP_062608856.1">
    <property type="nucleotide sequence ID" value="NZ_FCOX02000033.1"/>
</dbReference>
<accession>A0A158DMA6</accession>
<dbReference type="AlphaFoldDB" id="A0A158DMA6"/>
<proteinExistence type="predicted"/>
<name>A0A158DMA6_9BURK</name>
<evidence type="ECO:0000313" key="1">
    <source>
        <dbReference type="EMBL" id="SAK95326.1"/>
    </source>
</evidence>
<evidence type="ECO:0000313" key="2">
    <source>
        <dbReference type="Proteomes" id="UP000071859"/>
    </source>
</evidence>
<sequence>MTAIFTTDKKGRINVINDPSVTYTAEEFTLAYGKQAHAILFDQVQKVKSSPAAYYLPRGEMSNDQIRFPFKANKDELSKLKDAHIELHRALLLSYTMLRVQGVMPQVAYIVTFADESERNAELIDRAKRGADFINGTRFFKTEYARLVETAPAEAKYQTWIDWIDRQLKRTNKPDDLRALYESRGKLGFMIDRERAERKSD</sequence>
<gene>
    <name evidence="1" type="ORF">AWB78_05328</name>
</gene>
<dbReference type="EMBL" id="FCOX02000033">
    <property type="protein sequence ID" value="SAK95326.1"/>
    <property type="molecule type" value="Genomic_DNA"/>
</dbReference>
<protein>
    <submittedName>
        <fullName evidence="1">Uncharacterized protein</fullName>
    </submittedName>
</protein>
<comment type="caution">
    <text evidence="1">The sequence shown here is derived from an EMBL/GenBank/DDBJ whole genome shotgun (WGS) entry which is preliminary data.</text>
</comment>
<organism evidence="1 2">
    <name type="scientific">Caballeronia calidae</name>
    <dbReference type="NCBI Taxonomy" id="1777139"/>
    <lineage>
        <taxon>Bacteria</taxon>
        <taxon>Pseudomonadati</taxon>
        <taxon>Pseudomonadota</taxon>
        <taxon>Betaproteobacteria</taxon>
        <taxon>Burkholderiales</taxon>
        <taxon>Burkholderiaceae</taxon>
        <taxon>Caballeronia</taxon>
    </lineage>
</organism>